<evidence type="ECO:0000313" key="3">
    <source>
        <dbReference type="Proteomes" id="UP000596248"/>
    </source>
</evidence>
<evidence type="ECO:0000313" key="2">
    <source>
        <dbReference type="EMBL" id="QRG68593.1"/>
    </source>
</evidence>
<sequence>MIVRFTGENASLQAFGYRFEKEKPVEVKDDKVLKKLKERGDFEVVEEKAASRKKGEGTITTKPEEGATDADAGESKAAE</sequence>
<proteinExistence type="predicted"/>
<feature type="compositionally biased region" description="Basic and acidic residues" evidence="1">
    <location>
        <begin position="45"/>
        <end position="56"/>
    </location>
</feature>
<feature type="region of interest" description="Disordered" evidence="1">
    <location>
        <begin position="45"/>
        <end position="79"/>
    </location>
</feature>
<reference evidence="2 3" key="1">
    <citation type="submission" date="2021-01" db="EMBL/GenBank/DDBJ databases">
        <title>Identification of strong promoters based on the transcriptome of Brevibacillus choshinensis.</title>
        <authorList>
            <person name="Yao D."/>
            <person name="Zhang K."/>
            <person name="Wu J."/>
        </authorList>
    </citation>
    <scope>NUCLEOTIDE SEQUENCE [LARGE SCALE GENOMIC DNA]</scope>
    <source>
        <strain evidence="2 3">HPD31-SP3</strain>
    </source>
</reference>
<accession>A0ABX7FQQ8</accession>
<dbReference type="RefSeq" id="WP_203355592.1">
    <property type="nucleotide sequence ID" value="NZ_CP069127.1"/>
</dbReference>
<dbReference type="Proteomes" id="UP000596248">
    <property type="component" value="Chromosome"/>
</dbReference>
<dbReference type="EMBL" id="CP069127">
    <property type="protein sequence ID" value="QRG68593.1"/>
    <property type="molecule type" value="Genomic_DNA"/>
</dbReference>
<keyword evidence="3" id="KW-1185">Reference proteome</keyword>
<organism evidence="2 3">
    <name type="scientific">Brevibacillus choshinensis</name>
    <dbReference type="NCBI Taxonomy" id="54911"/>
    <lineage>
        <taxon>Bacteria</taxon>
        <taxon>Bacillati</taxon>
        <taxon>Bacillota</taxon>
        <taxon>Bacilli</taxon>
        <taxon>Bacillales</taxon>
        <taxon>Paenibacillaceae</taxon>
        <taxon>Brevibacillus</taxon>
    </lineage>
</organism>
<gene>
    <name evidence="2" type="ORF">JNE38_05420</name>
</gene>
<name>A0ABX7FQQ8_BRECH</name>
<evidence type="ECO:0000256" key="1">
    <source>
        <dbReference type="SAM" id="MobiDB-lite"/>
    </source>
</evidence>
<protein>
    <submittedName>
        <fullName evidence="2">Uncharacterized protein</fullName>
    </submittedName>
</protein>